<evidence type="ECO:0000313" key="2">
    <source>
        <dbReference type="EMBL" id="CAD7675587.1"/>
    </source>
</evidence>
<evidence type="ECO:0000256" key="1">
    <source>
        <dbReference type="SAM" id="MobiDB-lite"/>
    </source>
</evidence>
<dbReference type="AlphaFoldDB" id="A0A811YJT7"/>
<dbReference type="Proteomes" id="UP000645828">
    <property type="component" value="Unassembled WGS sequence"/>
</dbReference>
<dbReference type="EMBL" id="CAJHUB010000675">
    <property type="protein sequence ID" value="CAD7675587.1"/>
    <property type="molecule type" value="Genomic_DNA"/>
</dbReference>
<sequence>MGSQGSTCLFSFNPWKQTTPLTVSCVKWRHPIQSTCITHWVPGPAQGKNQPGCPPVLQYHGMDAWPSCPSSSPRRRPAGPGGGRPPSRPAPGAPRPAPRARPRLCPPAPGPRLAGVPSPRARCPQRGRSPFPQPHTQQRHHLAGFPSAATTQARLPPSPFQLLVPGPNPLSSGWHSSTPCLISLRPSLSPIPLPSQTRLNPSPFQPSTPAQLDQPPWPVCSPYPPLKGPLLVHPHHYSLPSVSLPHIQPISFPAYFPTTPSQHPPRSSLPTLFPLGSQFPTTPLLPCLLDCAQPQLSSHSLSSWLPPRAVSDGSSLQFLCLLSQASGLTEESQVQFQKQHLTPDSQGRVPSTEVPYKGVGTTARASWNISTPC</sequence>
<accession>A0A811YJT7</accession>
<protein>
    <submittedName>
        <fullName evidence="2">(raccoon dog) hypothetical protein</fullName>
    </submittedName>
</protein>
<reference evidence="2" key="1">
    <citation type="submission" date="2020-12" db="EMBL/GenBank/DDBJ databases">
        <authorList>
            <consortium name="Molecular Ecology Group"/>
        </authorList>
    </citation>
    <scope>NUCLEOTIDE SEQUENCE</scope>
    <source>
        <strain evidence="2">TBG_1078</strain>
    </source>
</reference>
<feature type="compositionally biased region" description="Pro residues" evidence="1">
    <location>
        <begin position="86"/>
        <end position="110"/>
    </location>
</feature>
<evidence type="ECO:0000313" key="3">
    <source>
        <dbReference type="Proteomes" id="UP000645828"/>
    </source>
</evidence>
<comment type="caution">
    <text evidence="2">The sequence shown here is derived from an EMBL/GenBank/DDBJ whole genome shotgun (WGS) entry which is preliminary data.</text>
</comment>
<feature type="region of interest" description="Disordered" evidence="1">
    <location>
        <begin position="192"/>
        <end position="215"/>
    </location>
</feature>
<organism evidence="2 3">
    <name type="scientific">Nyctereutes procyonoides</name>
    <name type="common">Raccoon dog</name>
    <name type="synonym">Canis procyonoides</name>
    <dbReference type="NCBI Taxonomy" id="34880"/>
    <lineage>
        <taxon>Eukaryota</taxon>
        <taxon>Metazoa</taxon>
        <taxon>Chordata</taxon>
        <taxon>Craniata</taxon>
        <taxon>Vertebrata</taxon>
        <taxon>Euteleostomi</taxon>
        <taxon>Mammalia</taxon>
        <taxon>Eutheria</taxon>
        <taxon>Laurasiatheria</taxon>
        <taxon>Carnivora</taxon>
        <taxon>Caniformia</taxon>
        <taxon>Canidae</taxon>
        <taxon>Nyctereutes</taxon>
    </lineage>
</organism>
<gene>
    <name evidence="2" type="ORF">NYPRO_LOCUS8382</name>
</gene>
<keyword evidence="3" id="KW-1185">Reference proteome</keyword>
<feature type="region of interest" description="Disordered" evidence="1">
    <location>
        <begin position="64"/>
        <end position="140"/>
    </location>
</feature>
<proteinExistence type="predicted"/>
<name>A0A811YJT7_NYCPR</name>
<feature type="compositionally biased region" description="Polar residues" evidence="1">
    <location>
        <begin position="196"/>
        <end position="211"/>
    </location>
</feature>